<evidence type="ECO:0000313" key="6">
    <source>
        <dbReference type="Proteomes" id="UP000183190"/>
    </source>
</evidence>
<gene>
    <name evidence="5" type="ORF">SAMN02910265_02043</name>
</gene>
<dbReference type="Gene3D" id="3.90.1150.10">
    <property type="entry name" value="Aspartate Aminotransferase, domain 1"/>
    <property type="match status" value="1"/>
</dbReference>
<dbReference type="EC" id="2.6.1.-" evidence="3"/>
<dbReference type="PANTHER" id="PTHR42885">
    <property type="entry name" value="HISTIDINOL-PHOSPHATE AMINOTRANSFERASE-RELATED"/>
    <property type="match status" value="1"/>
</dbReference>
<feature type="domain" description="Aminotransferase class I/classII large" evidence="4">
    <location>
        <begin position="17"/>
        <end position="337"/>
    </location>
</feature>
<evidence type="ECO:0000256" key="3">
    <source>
        <dbReference type="RuleBase" id="RU000481"/>
    </source>
</evidence>
<dbReference type="AlphaFoldDB" id="A0A1H6JZT6"/>
<evidence type="ECO:0000256" key="1">
    <source>
        <dbReference type="ARBA" id="ARBA00001933"/>
    </source>
</evidence>
<dbReference type="InterPro" id="IPR015422">
    <property type="entry name" value="PyrdxlP-dep_Trfase_small"/>
</dbReference>
<sequence length="344" mass="38012">MLNGKHGGNDLSLDIQHDFSANLSPLGMSESVRKAAADAVAFSGRYPDPLCRELRKKLSGKYGILADDIVCGNGADDLIYRTVSALKPKSALIVSPAFSEYKKALSENGCKVDEYILSEENEFEVTEEIVSHISGHDMVFLCTPNNPTGRVIAPDILEKISSECEKNSAFLFCDESFIGFTDRAAELSALNCMNDKTIILSSFTKLYAMAGLRLGYVVCGDKSIADRIAFTGQYWSVSAPAQAAGIAAIDEEEYVRKAAELVKNERAYLQKELHILGIKNYPSDANFILFRADKNLGERMLKEKILLRCCEDYSGLDGSFYRIAVKKHEENEILISVLRRCING</sequence>
<dbReference type="RefSeq" id="WP_074717028.1">
    <property type="nucleotide sequence ID" value="NZ_FNWV01000006.1"/>
</dbReference>
<evidence type="ECO:0000256" key="2">
    <source>
        <dbReference type="ARBA" id="ARBA00022898"/>
    </source>
</evidence>
<comment type="cofactor">
    <cofactor evidence="1 3">
        <name>pyridoxal 5'-phosphate</name>
        <dbReference type="ChEBI" id="CHEBI:597326"/>
    </cofactor>
</comment>
<keyword evidence="3" id="KW-0032">Aminotransferase</keyword>
<keyword evidence="3" id="KW-0808">Transferase</keyword>
<dbReference type="Gene3D" id="3.40.640.10">
    <property type="entry name" value="Type I PLP-dependent aspartate aminotransferase-like (Major domain)"/>
    <property type="match status" value="1"/>
</dbReference>
<dbReference type="PANTHER" id="PTHR42885:SF1">
    <property type="entry name" value="THREONINE-PHOSPHATE DECARBOXYLASE"/>
    <property type="match status" value="1"/>
</dbReference>
<accession>A0A1H6JZT6</accession>
<dbReference type="InterPro" id="IPR015421">
    <property type="entry name" value="PyrdxlP-dep_Trfase_major"/>
</dbReference>
<comment type="similarity">
    <text evidence="3">Belongs to the class-I pyridoxal-phosphate-dependent aminotransferase family.</text>
</comment>
<dbReference type="Proteomes" id="UP000183190">
    <property type="component" value="Unassembled WGS sequence"/>
</dbReference>
<dbReference type="GO" id="GO:0008483">
    <property type="term" value="F:transaminase activity"/>
    <property type="evidence" value="ECO:0007669"/>
    <property type="project" value="UniProtKB-KW"/>
</dbReference>
<evidence type="ECO:0000313" key="5">
    <source>
        <dbReference type="EMBL" id="SEH66516.1"/>
    </source>
</evidence>
<proteinExistence type="inferred from homology"/>
<reference evidence="5 6" key="1">
    <citation type="submission" date="2016-10" db="EMBL/GenBank/DDBJ databases">
        <authorList>
            <person name="de Groot N.N."/>
        </authorList>
    </citation>
    <scope>NUCLEOTIDE SEQUENCE [LARGE SCALE GENOMIC DNA]</scope>
    <source>
        <strain evidence="5 6">YAD2003</strain>
    </source>
</reference>
<name>A0A1H6JZT6_RUMFL</name>
<dbReference type="InterPro" id="IPR015424">
    <property type="entry name" value="PyrdxlP-dep_Trfase"/>
</dbReference>
<dbReference type="EMBL" id="FNWV01000006">
    <property type="protein sequence ID" value="SEH66516.1"/>
    <property type="molecule type" value="Genomic_DNA"/>
</dbReference>
<keyword evidence="2" id="KW-0663">Pyridoxal phosphate</keyword>
<dbReference type="PROSITE" id="PS00105">
    <property type="entry name" value="AA_TRANSFER_CLASS_1"/>
    <property type="match status" value="1"/>
</dbReference>
<dbReference type="Pfam" id="PF00155">
    <property type="entry name" value="Aminotran_1_2"/>
    <property type="match status" value="1"/>
</dbReference>
<dbReference type="InterPro" id="IPR004839">
    <property type="entry name" value="Aminotransferase_I/II_large"/>
</dbReference>
<dbReference type="InterPro" id="IPR004838">
    <property type="entry name" value="NHTrfase_class1_PyrdxlP-BS"/>
</dbReference>
<protein>
    <recommendedName>
        <fullName evidence="3">Aminotransferase</fullName>
        <ecNumber evidence="3">2.6.1.-</ecNumber>
    </recommendedName>
</protein>
<dbReference type="GO" id="GO:0030170">
    <property type="term" value="F:pyridoxal phosphate binding"/>
    <property type="evidence" value="ECO:0007669"/>
    <property type="project" value="InterPro"/>
</dbReference>
<dbReference type="CDD" id="cd00609">
    <property type="entry name" value="AAT_like"/>
    <property type="match status" value="1"/>
</dbReference>
<dbReference type="SUPFAM" id="SSF53383">
    <property type="entry name" value="PLP-dependent transferases"/>
    <property type="match status" value="1"/>
</dbReference>
<organism evidence="5 6">
    <name type="scientific">Ruminococcus flavefaciens</name>
    <dbReference type="NCBI Taxonomy" id="1265"/>
    <lineage>
        <taxon>Bacteria</taxon>
        <taxon>Bacillati</taxon>
        <taxon>Bacillota</taxon>
        <taxon>Clostridia</taxon>
        <taxon>Eubacteriales</taxon>
        <taxon>Oscillospiraceae</taxon>
        <taxon>Ruminococcus</taxon>
    </lineage>
</organism>
<evidence type="ECO:0000259" key="4">
    <source>
        <dbReference type="Pfam" id="PF00155"/>
    </source>
</evidence>